<evidence type="ECO:0000313" key="4">
    <source>
        <dbReference type="EMBL" id="AFZ56279.1"/>
    </source>
</evidence>
<dbReference type="GO" id="GO:0032259">
    <property type="term" value="P:methylation"/>
    <property type="evidence" value="ECO:0007669"/>
    <property type="project" value="UniProtKB-KW"/>
</dbReference>
<sequence length="239" mass="26667">MTQIFPGEVFAETKDFDLGIRQLLPRYDEMLEVIIRCLPTTTHRILELGCGTGELSLKILKHFPNAEIISLDYSPRMIKFAHAKVVAAGFATRWTGIEADFGEWANYPEKLEIGTDFNACVSSLAIHHLTDEMKLRLTQQIAINLIPQGCFWNADPTLPETPALAEIYQIARAEWANQQGINTVEVRSKVGKSDTQGYSSQDQLATLDTNLQMLKKAGFATVAVPWKYYGLAVFGGWIG</sequence>
<dbReference type="PANTHER" id="PTHR43861">
    <property type="entry name" value="TRANS-ACONITATE 2-METHYLTRANSFERASE-RELATED"/>
    <property type="match status" value="1"/>
</dbReference>
<dbReference type="KEGG" id="acy:Anacy_0692"/>
<dbReference type="Gene3D" id="3.40.50.150">
    <property type="entry name" value="Vaccinia Virus protein VP39"/>
    <property type="match status" value="1"/>
</dbReference>
<keyword evidence="5" id="KW-1185">Reference proteome</keyword>
<dbReference type="Proteomes" id="UP000010474">
    <property type="component" value="Chromosome"/>
</dbReference>
<keyword evidence="1 4" id="KW-0489">Methyltransferase</keyword>
<organism evidence="4 5">
    <name type="scientific">Anabaena cylindrica (strain ATCC 27899 / PCC 7122)</name>
    <dbReference type="NCBI Taxonomy" id="272123"/>
    <lineage>
        <taxon>Bacteria</taxon>
        <taxon>Bacillati</taxon>
        <taxon>Cyanobacteriota</taxon>
        <taxon>Cyanophyceae</taxon>
        <taxon>Nostocales</taxon>
        <taxon>Nostocaceae</taxon>
        <taxon>Anabaena</taxon>
    </lineage>
</organism>
<name>K9ZC31_ANACC</name>
<feature type="domain" description="Methyltransferase" evidence="3">
    <location>
        <begin position="45"/>
        <end position="149"/>
    </location>
</feature>
<evidence type="ECO:0000313" key="5">
    <source>
        <dbReference type="Proteomes" id="UP000010474"/>
    </source>
</evidence>
<keyword evidence="2" id="KW-0808">Transferase</keyword>
<dbReference type="GO" id="GO:0008168">
    <property type="term" value="F:methyltransferase activity"/>
    <property type="evidence" value="ECO:0007669"/>
    <property type="project" value="UniProtKB-KW"/>
</dbReference>
<dbReference type="PANTHER" id="PTHR43861:SF1">
    <property type="entry name" value="TRANS-ACONITATE 2-METHYLTRANSFERASE"/>
    <property type="match status" value="1"/>
</dbReference>
<dbReference type="STRING" id="272123.Anacy_0692"/>
<dbReference type="OrthoDB" id="465705at2"/>
<dbReference type="CDD" id="cd02440">
    <property type="entry name" value="AdoMet_MTases"/>
    <property type="match status" value="1"/>
</dbReference>
<dbReference type="SUPFAM" id="SSF53335">
    <property type="entry name" value="S-adenosyl-L-methionine-dependent methyltransferases"/>
    <property type="match status" value="1"/>
</dbReference>
<dbReference type="HOGENOM" id="CLU_081790_1_1_3"/>
<gene>
    <name evidence="4" type="ordered locus">Anacy_0692</name>
</gene>
<protein>
    <submittedName>
        <fullName evidence="4">Methyltransferase type 12</fullName>
    </submittedName>
</protein>
<dbReference type="Pfam" id="PF13649">
    <property type="entry name" value="Methyltransf_25"/>
    <property type="match status" value="1"/>
</dbReference>
<dbReference type="RefSeq" id="WP_015212932.1">
    <property type="nucleotide sequence ID" value="NC_019771.1"/>
</dbReference>
<evidence type="ECO:0000256" key="2">
    <source>
        <dbReference type="ARBA" id="ARBA00022679"/>
    </source>
</evidence>
<evidence type="ECO:0000259" key="3">
    <source>
        <dbReference type="Pfam" id="PF13649"/>
    </source>
</evidence>
<proteinExistence type="predicted"/>
<dbReference type="AlphaFoldDB" id="K9ZC31"/>
<dbReference type="InterPro" id="IPR029063">
    <property type="entry name" value="SAM-dependent_MTases_sf"/>
</dbReference>
<evidence type="ECO:0000256" key="1">
    <source>
        <dbReference type="ARBA" id="ARBA00022603"/>
    </source>
</evidence>
<accession>K9ZC31</accession>
<reference evidence="5" key="1">
    <citation type="journal article" date="2013" name="Proc. Natl. Acad. Sci. U.S.A.">
        <title>Improving the coverage of the cyanobacterial phylum using diversity-driven genome sequencing.</title>
        <authorList>
            <person name="Shih P.M."/>
            <person name="Wu D."/>
            <person name="Latifi A."/>
            <person name="Axen S.D."/>
            <person name="Fewer D.P."/>
            <person name="Talla E."/>
            <person name="Calteau A."/>
            <person name="Cai F."/>
            <person name="Tandeau de Marsac N."/>
            <person name="Rippka R."/>
            <person name="Herdman M."/>
            <person name="Sivonen K."/>
            <person name="Coursin T."/>
            <person name="Laurent T."/>
            <person name="Goodwin L."/>
            <person name="Nolan M."/>
            <person name="Davenport K.W."/>
            <person name="Han C.S."/>
            <person name="Rubin E.M."/>
            <person name="Eisen J.A."/>
            <person name="Woyke T."/>
            <person name="Gugger M."/>
            <person name="Kerfeld C.A."/>
        </authorList>
    </citation>
    <scope>NUCLEOTIDE SEQUENCE [LARGE SCALE GENOMIC DNA]</scope>
    <source>
        <strain evidence="5">ATCC 27899 / PCC 7122</strain>
    </source>
</reference>
<dbReference type="EMBL" id="CP003659">
    <property type="protein sequence ID" value="AFZ56279.1"/>
    <property type="molecule type" value="Genomic_DNA"/>
</dbReference>
<dbReference type="PATRIC" id="fig|272123.3.peg.758"/>
<dbReference type="eggNOG" id="COG2226">
    <property type="taxonomic scope" value="Bacteria"/>
</dbReference>
<dbReference type="InterPro" id="IPR041698">
    <property type="entry name" value="Methyltransf_25"/>
</dbReference>